<dbReference type="OrthoDB" id="1644979at2"/>
<dbReference type="EMBL" id="NFLJ01000021">
    <property type="protein sequence ID" value="OUQ34022.1"/>
    <property type="molecule type" value="Genomic_DNA"/>
</dbReference>
<organism evidence="1 2">
    <name type="scientific">Massilimicrobiota timonensis</name>
    <dbReference type="NCBI Taxonomy" id="1776392"/>
    <lineage>
        <taxon>Bacteria</taxon>
        <taxon>Bacillati</taxon>
        <taxon>Bacillota</taxon>
        <taxon>Erysipelotrichia</taxon>
        <taxon>Erysipelotrichales</taxon>
        <taxon>Erysipelotrichaceae</taxon>
        <taxon>Massilimicrobiota</taxon>
    </lineage>
</organism>
<sequence length="115" mass="14218">MLVNKMVILVERFQHYIRVYYDDGHTEVLFEDIQSYLQQKRIKKGYKNAIVLHENWLYPTMNQKDFSCHWVNLKYLHHQNKYCQNLLHDKSLYHKARIMYIKQIQKEINIDCIKE</sequence>
<proteinExistence type="predicted"/>
<dbReference type="Proteomes" id="UP000195305">
    <property type="component" value="Unassembled WGS sequence"/>
</dbReference>
<keyword evidence="2" id="KW-1185">Reference proteome</keyword>
<gene>
    <name evidence="1" type="ORF">B5E75_08170</name>
</gene>
<dbReference type="AlphaFoldDB" id="A0A1Y4SYK2"/>
<protein>
    <submittedName>
        <fullName evidence="1">Uncharacterized protein</fullName>
    </submittedName>
</protein>
<dbReference type="RefSeq" id="WP_087358258.1">
    <property type="nucleotide sequence ID" value="NZ_NFLJ01000021.1"/>
</dbReference>
<evidence type="ECO:0000313" key="1">
    <source>
        <dbReference type="EMBL" id="OUQ34022.1"/>
    </source>
</evidence>
<comment type="caution">
    <text evidence="1">The sequence shown here is derived from an EMBL/GenBank/DDBJ whole genome shotgun (WGS) entry which is preliminary data.</text>
</comment>
<accession>A0A1Y4SYK2</accession>
<reference evidence="1 2" key="1">
    <citation type="journal article" date="2018" name="BMC Genomics">
        <title>Whole genome sequencing and function prediction of 133 gut anaerobes isolated from chicken caecum in pure cultures.</title>
        <authorList>
            <person name="Medvecky M."/>
            <person name="Cejkova D."/>
            <person name="Polansky O."/>
            <person name="Karasova D."/>
            <person name="Kubasova T."/>
            <person name="Cizek A."/>
            <person name="Rychlik I."/>
        </authorList>
    </citation>
    <scope>NUCLEOTIDE SEQUENCE [LARGE SCALE GENOMIC DNA]</scope>
    <source>
        <strain evidence="1 2">An13</strain>
    </source>
</reference>
<name>A0A1Y4SYK2_9FIRM</name>
<evidence type="ECO:0000313" key="2">
    <source>
        <dbReference type="Proteomes" id="UP000195305"/>
    </source>
</evidence>